<dbReference type="EMBL" id="MVHF01000045">
    <property type="protein sequence ID" value="ORA27386.1"/>
    <property type="molecule type" value="Genomic_DNA"/>
</dbReference>
<dbReference type="GO" id="GO:0003677">
    <property type="term" value="F:DNA binding"/>
    <property type="evidence" value="ECO:0007669"/>
    <property type="project" value="UniProtKB-KW"/>
</dbReference>
<dbReference type="Pfam" id="PF00239">
    <property type="entry name" value="Resolvase"/>
    <property type="match status" value="1"/>
</dbReference>
<evidence type="ECO:0000313" key="8">
    <source>
        <dbReference type="Proteomes" id="UP000192448"/>
    </source>
</evidence>
<name>A0A1X0ACH2_9MYCO</name>
<evidence type="ECO:0000256" key="4">
    <source>
        <dbReference type="ARBA" id="ARBA00023172"/>
    </source>
</evidence>
<dbReference type="PROSITE" id="PS51736">
    <property type="entry name" value="RECOMBINASES_3"/>
    <property type="match status" value="1"/>
</dbReference>
<dbReference type="Gene3D" id="1.10.10.60">
    <property type="entry name" value="Homeodomain-like"/>
    <property type="match status" value="1"/>
</dbReference>
<dbReference type="SUPFAM" id="SSF46689">
    <property type="entry name" value="Homeodomain-like"/>
    <property type="match status" value="1"/>
</dbReference>
<evidence type="ECO:0000313" key="7">
    <source>
        <dbReference type="EMBL" id="ORA27386.1"/>
    </source>
</evidence>
<accession>A0A1X0ACH2</accession>
<evidence type="ECO:0000256" key="1">
    <source>
        <dbReference type="ARBA" id="ARBA00009913"/>
    </source>
</evidence>
<dbReference type="InterPro" id="IPR006119">
    <property type="entry name" value="Resolv_N"/>
</dbReference>
<dbReference type="GO" id="GO:0015074">
    <property type="term" value="P:DNA integration"/>
    <property type="evidence" value="ECO:0007669"/>
    <property type="project" value="UniProtKB-KW"/>
</dbReference>
<evidence type="ECO:0000259" key="6">
    <source>
        <dbReference type="PROSITE" id="PS51736"/>
    </source>
</evidence>
<dbReference type="PROSITE" id="PS00398">
    <property type="entry name" value="RECOMBINASES_2"/>
    <property type="match status" value="1"/>
</dbReference>
<organism evidence="7 8">
    <name type="scientific">Mycobacterium aquaticum</name>
    <dbReference type="NCBI Taxonomy" id="1927124"/>
    <lineage>
        <taxon>Bacteria</taxon>
        <taxon>Bacillati</taxon>
        <taxon>Actinomycetota</taxon>
        <taxon>Actinomycetes</taxon>
        <taxon>Mycobacteriales</taxon>
        <taxon>Mycobacteriaceae</taxon>
        <taxon>Mycobacterium</taxon>
    </lineage>
</organism>
<evidence type="ECO:0000256" key="2">
    <source>
        <dbReference type="ARBA" id="ARBA00022908"/>
    </source>
</evidence>
<sequence length="196" mass="21627">MTATLIGYARCSTDEQDLTAQRERLRELGVPEDRIYVDHGLTGTNRDRPGLAQALAAVREGDTLVVPKLDRLARSVPDARAIADELTTRGVRLSLGGQVYDPTDPMGKMFFSILAVFAEFEVDLLRLRTREGMAVARAKGKLKGRQPKLTPKQRAELVKMHRSGEHSISDLAELFAVSRPTVYRVLANAEAKENAA</sequence>
<keyword evidence="4" id="KW-0233">DNA recombination</keyword>
<dbReference type="OrthoDB" id="3405463at2"/>
<dbReference type="Gene3D" id="3.40.50.1390">
    <property type="entry name" value="Resolvase, N-terminal catalytic domain"/>
    <property type="match status" value="1"/>
</dbReference>
<proteinExistence type="inferred from homology"/>
<dbReference type="Pfam" id="PF02796">
    <property type="entry name" value="HTH_7"/>
    <property type="match status" value="1"/>
</dbReference>
<evidence type="ECO:0000256" key="5">
    <source>
        <dbReference type="PIRSR" id="PIRSR606118-50"/>
    </source>
</evidence>
<dbReference type="SUPFAM" id="SSF53041">
    <property type="entry name" value="Resolvase-like"/>
    <property type="match status" value="1"/>
</dbReference>
<keyword evidence="8" id="KW-1185">Reference proteome</keyword>
<dbReference type="CDD" id="cd03768">
    <property type="entry name" value="SR_ResInv"/>
    <property type="match status" value="1"/>
</dbReference>
<dbReference type="SMART" id="SM00857">
    <property type="entry name" value="Resolvase"/>
    <property type="match status" value="1"/>
</dbReference>
<dbReference type="CDD" id="cd00569">
    <property type="entry name" value="HTH_Hin_like"/>
    <property type="match status" value="1"/>
</dbReference>
<feature type="domain" description="Resolvase/invertase-type recombinase catalytic" evidence="6">
    <location>
        <begin position="4"/>
        <end position="140"/>
    </location>
</feature>
<dbReference type="InterPro" id="IPR006120">
    <property type="entry name" value="Resolvase_HTH_dom"/>
</dbReference>
<dbReference type="AlphaFoldDB" id="A0A1X0ACH2"/>
<keyword evidence="2" id="KW-0229">DNA integration</keyword>
<feature type="active site" description="O-(5'-phospho-DNA)-serine intermediate" evidence="5">
    <location>
        <position position="12"/>
    </location>
</feature>
<dbReference type="PANTHER" id="PTHR30461:SF26">
    <property type="entry name" value="RESOLVASE HOMOLOG YNEB"/>
    <property type="match status" value="1"/>
</dbReference>
<dbReference type="InterPro" id="IPR050639">
    <property type="entry name" value="SSR_resolvase"/>
</dbReference>
<evidence type="ECO:0000256" key="3">
    <source>
        <dbReference type="ARBA" id="ARBA00023125"/>
    </source>
</evidence>
<dbReference type="PANTHER" id="PTHR30461">
    <property type="entry name" value="DNA-INVERTASE FROM LAMBDOID PROPHAGE"/>
    <property type="match status" value="1"/>
</dbReference>
<dbReference type="RefSeq" id="WP_083168843.1">
    <property type="nucleotide sequence ID" value="NZ_MVHF01000045.1"/>
</dbReference>
<keyword evidence="3" id="KW-0238">DNA-binding</keyword>
<protein>
    <submittedName>
        <fullName evidence="7">DNA resolvase</fullName>
    </submittedName>
</protein>
<comment type="similarity">
    <text evidence="1">Belongs to the site-specific recombinase resolvase family.</text>
</comment>
<dbReference type="InterPro" id="IPR006118">
    <property type="entry name" value="Recombinase_CS"/>
</dbReference>
<dbReference type="InterPro" id="IPR036162">
    <property type="entry name" value="Resolvase-like_N_sf"/>
</dbReference>
<dbReference type="Proteomes" id="UP000192448">
    <property type="component" value="Unassembled WGS sequence"/>
</dbReference>
<dbReference type="STRING" id="1927124.BST13_30480"/>
<dbReference type="GO" id="GO:0000150">
    <property type="term" value="F:DNA strand exchange activity"/>
    <property type="evidence" value="ECO:0007669"/>
    <property type="project" value="InterPro"/>
</dbReference>
<dbReference type="InterPro" id="IPR009057">
    <property type="entry name" value="Homeodomain-like_sf"/>
</dbReference>
<reference evidence="7 8" key="1">
    <citation type="submission" date="2017-02" db="EMBL/GenBank/DDBJ databases">
        <title>The new phylogeny of genus Mycobacterium.</title>
        <authorList>
            <person name="Tortoli E."/>
            <person name="Trovato A."/>
            <person name="Cirillo D.M."/>
        </authorList>
    </citation>
    <scope>NUCLEOTIDE SEQUENCE [LARGE SCALE GENOMIC DNA]</scope>
    <source>
        <strain evidence="7 8">RW6</strain>
    </source>
</reference>
<comment type="caution">
    <text evidence="7">The sequence shown here is derived from an EMBL/GenBank/DDBJ whole genome shotgun (WGS) entry which is preliminary data.</text>
</comment>
<gene>
    <name evidence="7" type="ORF">BST13_30480</name>
</gene>